<protein>
    <recommendedName>
        <fullName evidence="5">CCHC-type domain-containing protein</fullName>
    </recommendedName>
</protein>
<dbReference type="SMART" id="SM00343">
    <property type="entry name" value="ZnF_C2HC"/>
    <property type="match status" value="1"/>
</dbReference>
<feature type="compositionally biased region" description="Basic residues" evidence="4">
    <location>
        <begin position="340"/>
        <end position="361"/>
    </location>
</feature>
<reference evidence="7" key="1">
    <citation type="journal article" date="2014" name="Proc. Natl. Acad. Sci. U.S.A.">
        <title>Extensive sampling of basidiomycete genomes demonstrates inadequacy of the white-rot/brown-rot paradigm for wood decay fungi.</title>
        <authorList>
            <person name="Riley R."/>
            <person name="Salamov A.A."/>
            <person name="Brown D.W."/>
            <person name="Nagy L.G."/>
            <person name="Floudas D."/>
            <person name="Held B.W."/>
            <person name="Levasseur A."/>
            <person name="Lombard V."/>
            <person name="Morin E."/>
            <person name="Otillar R."/>
            <person name="Lindquist E.A."/>
            <person name="Sun H."/>
            <person name="LaButti K.M."/>
            <person name="Schmutz J."/>
            <person name="Jabbour D."/>
            <person name="Luo H."/>
            <person name="Baker S.E."/>
            <person name="Pisabarro A.G."/>
            <person name="Walton J.D."/>
            <person name="Blanchette R.A."/>
            <person name="Henrissat B."/>
            <person name="Martin F."/>
            <person name="Cullen D."/>
            <person name="Hibbett D.S."/>
            <person name="Grigoriev I.V."/>
        </authorList>
    </citation>
    <scope>NUCLEOTIDE SEQUENCE [LARGE SCALE GENOMIC DNA]</scope>
    <source>
        <strain evidence="7">PC15</strain>
    </source>
</reference>
<evidence type="ECO:0000256" key="1">
    <source>
        <dbReference type="ARBA" id="ARBA00022664"/>
    </source>
</evidence>
<dbReference type="Proteomes" id="UP000027073">
    <property type="component" value="Unassembled WGS sequence"/>
</dbReference>
<feature type="region of interest" description="Disordered" evidence="4">
    <location>
        <begin position="293"/>
        <end position="376"/>
    </location>
</feature>
<evidence type="ECO:0000256" key="3">
    <source>
        <dbReference type="SAM" id="Coils"/>
    </source>
</evidence>
<accession>A0A067NR37</accession>
<dbReference type="GO" id="GO:0003676">
    <property type="term" value="F:nucleic acid binding"/>
    <property type="evidence" value="ECO:0007669"/>
    <property type="project" value="InterPro"/>
</dbReference>
<keyword evidence="2" id="KW-0863">Zinc-finger</keyword>
<dbReference type="STRING" id="1137138.A0A067NR37"/>
<dbReference type="InterPro" id="IPR001878">
    <property type="entry name" value="Znf_CCHC"/>
</dbReference>
<dbReference type="EMBL" id="KL198010">
    <property type="protein sequence ID" value="KDQ26101.1"/>
    <property type="molecule type" value="Genomic_DNA"/>
</dbReference>
<feature type="domain" description="CCHC-type" evidence="5">
    <location>
        <begin position="573"/>
        <end position="589"/>
    </location>
</feature>
<dbReference type="GO" id="GO:0006397">
    <property type="term" value="P:mRNA processing"/>
    <property type="evidence" value="ECO:0007669"/>
    <property type="project" value="UniProtKB-KW"/>
</dbReference>
<feature type="compositionally biased region" description="Low complexity" evidence="4">
    <location>
        <begin position="321"/>
        <end position="337"/>
    </location>
</feature>
<feature type="region of interest" description="Disordered" evidence="4">
    <location>
        <begin position="127"/>
        <end position="166"/>
    </location>
</feature>
<dbReference type="Pfam" id="PF00098">
    <property type="entry name" value="zf-CCHC"/>
    <property type="match status" value="1"/>
</dbReference>
<dbReference type="InParanoid" id="A0A067NR37"/>
<evidence type="ECO:0000313" key="6">
    <source>
        <dbReference type="EMBL" id="KDQ26101.1"/>
    </source>
</evidence>
<organism evidence="6 7">
    <name type="scientific">Pleurotus ostreatus (strain PC15)</name>
    <name type="common">Oyster mushroom</name>
    <dbReference type="NCBI Taxonomy" id="1137138"/>
    <lineage>
        <taxon>Eukaryota</taxon>
        <taxon>Fungi</taxon>
        <taxon>Dikarya</taxon>
        <taxon>Basidiomycota</taxon>
        <taxon>Agaricomycotina</taxon>
        <taxon>Agaricomycetes</taxon>
        <taxon>Agaricomycetidae</taxon>
        <taxon>Agaricales</taxon>
        <taxon>Pleurotineae</taxon>
        <taxon>Pleurotaceae</taxon>
        <taxon>Pleurotus</taxon>
    </lineage>
</organism>
<dbReference type="GO" id="GO:0008270">
    <property type="term" value="F:zinc ion binding"/>
    <property type="evidence" value="ECO:0007669"/>
    <property type="project" value="UniProtKB-KW"/>
</dbReference>
<dbReference type="SUPFAM" id="SSF57756">
    <property type="entry name" value="Retrovirus zinc finger-like domains"/>
    <property type="match status" value="1"/>
</dbReference>
<keyword evidence="3" id="KW-0175">Coiled coil</keyword>
<evidence type="ECO:0000256" key="2">
    <source>
        <dbReference type="PROSITE-ProRule" id="PRU00047"/>
    </source>
</evidence>
<feature type="region of interest" description="Disordered" evidence="4">
    <location>
        <begin position="1"/>
        <end position="57"/>
    </location>
</feature>
<keyword evidence="2" id="KW-0862">Zinc</keyword>
<gene>
    <name evidence="6" type="ORF">PLEOSDRAFT_1085365</name>
</gene>
<feature type="coiled-coil region" evidence="3">
    <location>
        <begin position="211"/>
        <end position="238"/>
    </location>
</feature>
<feature type="region of interest" description="Disordered" evidence="4">
    <location>
        <begin position="492"/>
        <end position="564"/>
    </location>
</feature>
<dbReference type="Gene3D" id="4.10.60.10">
    <property type="entry name" value="Zinc finger, CCHC-type"/>
    <property type="match status" value="1"/>
</dbReference>
<dbReference type="CDD" id="cd00303">
    <property type="entry name" value="retropepsin_like"/>
    <property type="match status" value="1"/>
</dbReference>
<dbReference type="AlphaFoldDB" id="A0A067NR37"/>
<dbReference type="InterPro" id="IPR036875">
    <property type="entry name" value="Znf_CCHC_sf"/>
</dbReference>
<dbReference type="VEuPathDB" id="FungiDB:PLEOSDRAFT_1085365"/>
<feature type="compositionally biased region" description="Basic and acidic residues" evidence="4">
    <location>
        <begin position="553"/>
        <end position="564"/>
    </location>
</feature>
<dbReference type="OrthoDB" id="3267748at2759"/>
<sequence>MTRTYATRSRAVQRAATPETSELTGEPQGIFLPINPERSVVSDVERDESPPAEPRRCSYSDVIAKRVVPSTEENSNSENKLALDEESSVFVTTQRELNPEQVKTVKTAVGGMNAKERDLISRRNQAVRDKARAHKPLANLGEGPSKDKGKGIDPRNWGNLDLSDDEDLNPAAQAKAYGALQKHQREVATLDKHAGGSLLPPAAMKPAENVNDVLLRELQALRAENSKLKEEKLSKRAKKKAQIQLPLADPVSISRGVAFQMAIGNSRQAPQTPILPSNQLPAESHLGRAFAAARPVDPSGSNDPSSSDNSYSPDESELELSSESSLSESDSSSSSEPSYHRRSQKRSHKKKSHRGKKRRSCLIKPTPPEPYDGRPDSQAFFRFMQEAKSFVEEGQVSFRASEWTMDAFFTALFNFCFPTNYVLKQRKHLRNLYQNEKTTLERDRVNKLWFGLRASIQQDLWRDRRNPETSSWDEVVSAAEVIEIAQSVVVHRHGSTRDQRDNQSKWNSEASTSKSGGSKPKPARGEPPAGNSRPNHSQPSRPRPPGRFGNKKPSAEKPKLSEPEIAKLKAEGRCFRCQETGHVSRQCPQAHNVRGAQSSHGPPGIPVHGMAFIEETEELHKAVDIDDNLEVLHVGCMGLVEDPDNQGAPTSPAEAGLISFYTTACENALNLDHTFHLPGDWTFPPLGSFWDENRFSIMQISDDEVVIEDRLQTEHYEYLPIEQLKNPRFRILHWLAVRVAQRHQQPRQSVQQYASSACIGDLLAAMIQSALTVEAPYPENLRTEHDNFELDLDQFEAKWCGENDVVFITDRLSGLIHALDWIHLQNPHFNIIGWFSKQMETAWRMCDENREDADLGQFFTMSENDDDPELVEFVLKLIDGFTELDTRRQRTTALEEHSLDHLELFGQQLAVQGSRSKINYGCRAKISYQNIAEERYFDVINLSNYDMILGTPWLYQHQISFGINPVNVVVGSASSLPLKGAGVSTLSSRAMSLHEGNLEKVR</sequence>
<dbReference type="HOGENOM" id="CLU_012455_0_0_1"/>
<keyword evidence="2" id="KW-0479">Metal-binding</keyword>
<dbReference type="PROSITE" id="PS50158">
    <property type="entry name" value="ZF_CCHC"/>
    <property type="match status" value="1"/>
</dbReference>
<proteinExistence type="predicted"/>
<feature type="compositionally biased region" description="Basic and acidic residues" evidence="4">
    <location>
        <begin position="43"/>
        <end position="57"/>
    </location>
</feature>
<feature type="compositionally biased region" description="Low complexity" evidence="4">
    <location>
        <begin position="295"/>
        <end position="313"/>
    </location>
</feature>
<evidence type="ECO:0000259" key="5">
    <source>
        <dbReference type="PROSITE" id="PS50158"/>
    </source>
</evidence>
<name>A0A067NR37_PLEO1</name>
<feature type="compositionally biased region" description="Basic and acidic residues" evidence="4">
    <location>
        <begin position="144"/>
        <end position="153"/>
    </location>
</feature>
<evidence type="ECO:0000313" key="7">
    <source>
        <dbReference type="Proteomes" id="UP000027073"/>
    </source>
</evidence>
<evidence type="ECO:0000256" key="4">
    <source>
        <dbReference type="SAM" id="MobiDB-lite"/>
    </source>
</evidence>
<keyword evidence="1" id="KW-0507">mRNA processing</keyword>